<dbReference type="EMBL" id="OOIL02006896">
    <property type="protein sequence ID" value="VFR03591.1"/>
    <property type="molecule type" value="Genomic_DNA"/>
</dbReference>
<evidence type="ECO:0000256" key="2">
    <source>
        <dbReference type="SAM" id="MobiDB-lite"/>
    </source>
</evidence>
<dbReference type="PANTHER" id="PTHR12300">
    <property type="entry name" value="HVA22-LIKE PROTEINS"/>
    <property type="match status" value="1"/>
</dbReference>
<dbReference type="AlphaFoldDB" id="A0A484NQU3"/>
<feature type="compositionally biased region" description="Low complexity" evidence="2">
    <location>
        <begin position="184"/>
        <end position="195"/>
    </location>
</feature>
<name>A0A484NQU3_9ASTE</name>
<feature type="region of interest" description="Disordered" evidence="2">
    <location>
        <begin position="147"/>
        <end position="296"/>
    </location>
</feature>
<dbReference type="OrthoDB" id="434647at2759"/>
<proteinExistence type="inferred from homology"/>
<evidence type="ECO:0000256" key="1">
    <source>
        <dbReference type="RuleBase" id="RU362006"/>
    </source>
</evidence>
<dbReference type="InterPro" id="IPR004345">
    <property type="entry name" value="TB2_DP1_HVA22"/>
</dbReference>
<dbReference type="Proteomes" id="UP000595140">
    <property type="component" value="Unassembled WGS sequence"/>
</dbReference>
<comment type="subcellular location">
    <subcellularLocation>
        <location evidence="1">Membrane</location>
        <topology evidence="1">Multi-pass membrane protein</topology>
    </subcellularLocation>
</comment>
<dbReference type="GO" id="GO:0016020">
    <property type="term" value="C:membrane"/>
    <property type="evidence" value="ECO:0007669"/>
    <property type="project" value="UniProtKB-SubCell"/>
</dbReference>
<accession>A0A484NQU3</accession>
<gene>
    <name evidence="3" type="ORF">CCAM_LOCUS45366</name>
</gene>
<evidence type="ECO:0000313" key="3">
    <source>
        <dbReference type="EMBL" id="VFR03591.1"/>
    </source>
</evidence>
<comment type="similarity">
    <text evidence="1">Belongs to the DP1 family.</text>
</comment>
<evidence type="ECO:0000313" key="4">
    <source>
        <dbReference type="Proteomes" id="UP000595140"/>
    </source>
</evidence>
<feature type="compositionally biased region" description="Polar residues" evidence="2">
    <location>
        <begin position="207"/>
        <end position="217"/>
    </location>
</feature>
<reference evidence="3 4" key="1">
    <citation type="submission" date="2018-04" db="EMBL/GenBank/DDBJ databases">
        <authorList>
            <person name="Vogel A."/>
        </authorList>
    </citation>
    <scope>NUCLEOTIDE SEQUENCE [LARGE SCALE GENOMIC DNA]</scope>
</reference>
<dbReference type="Pfam" id="PF03134">
    <property type="entry name" value="TB2_DP1_HVA22"/>
    <property type="match status" value="1"/>
</dbReference>
<keyword evidence="4" id="KW-1185">Reference proteome</keyword>
<dbReference type="PANTHER" id="PTHR12300:SF117">
    <property type="entry name" value="LP05237P-RELATED"/>
    <property type="match status" value="1"/>
</dbReference>
<protein>
    <recommendedName>
        <fullName evidence="1">HVA22-like protein</fullName>
    </recommendedName>
</protein>
<sequence>MIGSLLTRGLVMVFGYAYPAYECFKMLEVNKPDIQQLSFWCQYWIIVATMTVCERIADSFISWVPMYSEAKLAFYIYLWFPKTKGTTYVYESFFKPLVQEHREEIDRNLEELKARAGDTISSYWRKAAGYGKTRFLDILAYVAAQSTASQPSAPPRRQGSNKVTRPAAPPLKEKSKSAEETQTEEQPSSPPSSESSSEHEEAPPTTAQPTASSLNAQKTTPTKTITETSKASSSSSEAQVQIVTVHLSSSSSSDDKSTRPVSAEAAVVEEDVGRVTRARSRKKGPTAAEISQKNSK</sequence>
<feature type="compositionally biased region" description="Low complexity" evidence="2">
    <location>
        <begin position="218"/>
        <end position="252"/>
    </location>
</feature>
<organism evidence="3 4">
    <name type="scientific">Cuscuta campestris</name>
    <dbReference type="NCBI Taxonomy" id="132261"/>
    <lineage>
        <taxon>Eukaryota</taxon>
        <taxon>Viridiplantae</taxon>
        <taxon>Streptophyta</taxon>
        <taxon>Embryophyta</taxon>
        <taxon>Tracheophyta</taxon>
        <taxon>Spermatophyta</taxon>
        <taxon>Magnoliopsida</taxon>
        <taxon>eudicotyledons</taxon>
        <taxon>Gunneridae</taxon>
        <taxon>Pentapetalae</taxon>
        <taxon>asterids</taxon>
        <taxon>lamiids</taxon>
        <taxon>Solanales</taxon>
        <taxon>Convolvulaceae</taxon>
        <taxon>Cuscuteae</taxon>
        <taxon>Cuscuta</taxon>
        <taxon>Cuscuta subgen. Grammica</taxon>
        <taxon>Cuscuta sect. Cleistogrammica</taxon>
    </lineage>
</organism>